<proteinExistence type="predicted"/>
<organism evidence="1">
    <name type="scientific">Arundo donax</name>
    <name type="common">Giant reed</name>
    <name type="synonym">Donax arundinaceus</name>
    <dbReference type="NCBI Taxonomy" id="35708"/>
    <lineage>
        <taxon>Eukaryota</taxon>
        <taxon>Viridiplantae</taxon>
        <taxon>Streptophyta</taxon>
        <taxon>Embryophyta</taxon>
        <taxon>Tracheophyta</taxon>
        <taxon>Spermatophyta</taxon>
        <taxon>Magnoliopsida</taxon>
        <taxon>Liliopsida</taxon>
        <taxon>Poales</taxon>
        <taxon>Poaceae</taxon>
        <taxon>PACMAD clade</taxon>
        <taxon>Arundinoideae</taxon>
        <taxon>Arundineae</taxon>
        <taxon>Arundo</taxon>
    </lineage>
</organism>
<accession>A0A0A8Z3T4</accession>
<sequence length="60" mass="7322">MAAFVRYFQIHKKNRMLSKQQNPNALVYIQNNRKILFRFEKIHKSSTKSNHLILDEFQTR</sequence>
<reference evidence="1" key="1">
    <citation type="submission" date="2014-09" db="EMBL/GenBank/DDBJ databases">
        <authorList>
            <person name="Magalhaes I.L.F."/>
            <person name="Oliveira U."/>
            <person name="Santos F.R."/>
            <person name="Vidigal T.H.D.A."/>
            <person name="Brescovit A.D."/>
            <person name="Santos A.J."/>
        </authorList>
    </citation>
    <scope>NUCLEOTIDE SEQUENCE</scope>
    <source>
        <tissue evidence="1">Shoot tissue taken approximately 20 cm above the soil surface</tissue>
    </source>
</reference>
<protein>
    <submittedName>
        <fullName evidence="1">Uncharacterized protein</fullName>
    </submittedName>
</protein>
<evidence type="ECO:0000313" key="1">
    <source>
        <dbReference type="EMBL" id="JAD33461.1"/>
    </source>
</evidence>
<name>A0A0A8Z3T4_ARUDO</name>
<reference evidence="1" key="2">
    <citation type="journal article" date="2015" name="Data Brief">
        <title>Shoot transcriptome of the giant reed, Arundo donax.</title>
        <authorList>
            <person name="Barrero R.A."/>
            <person name="Guerrero F.D."/>
            <person name="Moolhuijzen P."/>
            <person name="Goolsby J.A."/>
            <person name="Tidwell J."/>
            <person name="Bellgard S.E."/>
            <person name="Bellgard M.I."/>
        </authorList>
    </citation>
    <scope>NUCLEOTIDE SEQUENCE</scope>
    <source>
        <tissue evidence="1">Shoot tissue taken approximately 20 cm above the soil surface</tissue>
    </source>
</reference>
<dbReference type="AlphaFoldDB" id="A0A0A8Z3T4"/>
<dbReference type="EMBL" id="GBRH01264434">
    <property type="protein sequence ID" value="JAD33461.1"/>
    <property type="molecule type" value="Transcribed_RNA"/>
</dbReference>